<proteinExistence type="inferred from homology"/>
<dbReference type="Proteomes" id="UP000475862">
    <property type="component" value="Unassembled WGS sequence"/>
</dbReference>
<protein>
    <recommendedName>
        <fullName evidence="8">DDE Tnp4 domain-containing protein</fullName>
    </recommendedName>
</protein>
<dbReference type="InterPro" id="IPR027806">
    <property type="entry name" value="HARBI1_dom"/>
</dbReference>
<evidence type="ECO:0000256" key="5">
    <source>
        <dbReference type="ARBA" id="ARBA00022723"/>
    </source>
</evidence>
<dbReference type="GO" id="GO:0016787">
    <property type="term" value="F:hydrolase activity"/>
    <property type="evidence" value="ECO:0007669"/>
    <property type="project" value="UniProtKB-KW"/>
</dbReference>
<evidence type="ECO:0000313" key="9">
    <source>
        <dbReference type="EMBL" id="KAE9536392.1"/>
    </source>
</evidence>
<evidence type="ECO:0000313" key="10">
    <source>
        <dbReference type="Proteomes" id="UP000475862"/>
    </source>
</evidence>
<organism evidence="9 10">
    <name type="scientific">Aphis glycines</name>
    <name type="common">Soybean aphid</name>
    <dbReference type="NCBI Taxonomy" id="307491"/>
    <lineage>
        <taxon>Eukaryota</taxon>
        <taxon>Metazoa</taxon>
        <taxon>Ecdysozoa</taxon>
        <taxon>Arthropoda</taxon>
        <taxon>Hexapoda</taxon>
        <taxon>Insecta</taxon>
        <taxon>Pterygota</taxon>
        <taxon>Neoptera</taxon>
        <taxon>Paraneoptera</taxon>
        <taxon>Hemiptera</taxon>
        <taxon>Sternorrhyncha</taxon>
        <taxon>Aphidomorpha</taxon>
        <taxon>Aphidoidea</taxon>
        <taxon>Aphididae</taxon>
        <taxon>Aphidini</taxon>
        <taxon>Aphis</taxon>
        <taxon>Aphis</taxon>
    </lineage>
</organism>
<comment type="subcellular location">
    <subcellularLocation>
        <location evidence="2">Nucleus</location>
    </subcellularLocation>
</comment>
<dbReference type="PANTHER" id="PTHR22930:SF198">
    <property type="entry name" value="DDE TNP4 DOMAIN-CONTAINING PROTEIN"/>
    <property type="match status" value="1"/>
</dbReference>
<dbReference type="GO" id="GO:0004518">
    <property type="term" value="F:nuclease activity"/>
    <property type="evidence" value="ECO:0007669"/>
    <property type="project" value="UniProtKB-KW"/>
</dbReference>
<dbReference type="EMBL" id="VYZN01000023">
    <property type="protein sequence ID" value="KAE9536392.1"/>
    <property type="molecule type" value="Genomic_DNA"/>
</dbReference>
<keyword evidence="7" id="KW-0539">Nucleus</keyword>
<evidence type="ECO:0000256" key="4">
    <source>
        <dbReference type="ARBA" id="ARBA00022722"/>
    </source>
</evidence>
<evidence type="ECO:0000259" key="8">
    <source>
        <dbReference type="Pfam" id="PF13359"/>
    </source>
</evidence>
<dbReference type="AlphaFoldDB" id="A0A6G0TP07"/>
<dbReference type="GO" id="GO:0005634">
    <property type="term" value="C:nucleus"/>
    <property type="evidence" value="ECO:0007669"/>
    <property type="project" value="UniProtKB-SubCell"/>
</dbReference>
<gene>
    <name evidence="9" type="ORF">AGLY_007181</name>
</gene>
<evidence type="ECO:0000256" key="7">
    <source>
        <dbReference type="ARBA" id="ARBA00023242"/>
    </source>
</evidence>
<comment type="caution">
    <text evidence="9">The sequence shown here is derived from an EMBL/GenBank/DDBJ whole genome shotgun (WGS) entry which is preliminary data.</text>
</comment>
<evidence type="ECO:0000256" key="2">
    <source>
        <dbReference type="ARBA" id="ARBA00004123"/>
    </source>
</evidence>
<evidence type="ECO:0000256" key="3">
    <source>
        <dbReference type="ARBA" id="ARBA00006958"/>
    </source>
</evidence>
<reference evidence="9 10" key="1">
    <citation type="submission" date="2019-08" db="EMBL/GenBank/DDBJ databases">
        <title>The genome of the soybean aphid Biotype 1, its phylome, world population structure and adaptation to the North American continent.</title>
        <authorList>
            <person name="Giordano R."/>
            <person name="Donthu R.K."/>
            <person name="Hernandez A.G."/>
            <person name="Wright C.L."/>
            <person name="Zimin A.V."/>
        </authorList>
    </citation>
    <scope>NUCLEOTIDE SEQUENCE [LARGE SCALE GENOMIC DNA]</scope>
    <source>
        <tissue evidence="9">Whole aphids</tissue>
    </source>
</reference>
<accession>A0A6G0TP07</accession>
<dbReference type="InterPro" id="IPR045249">
    <property type="entry name" value="HARBI1-like"/>
</dbReference>
<comment type="similarity">
    <text evidence="3">Belongs to the HARBI1 family.</text>
</comment>
<evidence type="ECO:0000256" key="1">
    <source>
        <dbReference type="ARBA" id="ARBA00001968"/>
    </source>
</evidence>
<keyword evidence="4" id="KW-0540">Nuclease</keyword>
<keyword evidence="10" id="KW-1185">Reference proteome</keyword>
<feature type="domain" description="DDE Tnp4" evidence="8">
    <location>
        <begin position="69"/>
        <end position="193"/>
    </location>
</feature>
<dbReference type="PANTHER" id="PTHR22930">
    <property type="match status" value="1"/>
</dbReference>
<keyword evidence="5" id="KW-0479">Metal-binding</keyword>
<dbReference type="OrthoDB" id="6587828at2759"/>
<dbReference type="GO" id="GO:0046872">
    <property type="term" value="F:metal ion binding"/>
    <property type="evidence" value="ECO:0007669"/>
    <property type="project" value="UniProtKB-KW"/>
</dbReference>
<evidence type="ECO:0000256" key="6">
    <source>
        <dbReference type="ARBA" id="ARBA00022801"/>
    </source>
</evidence>
<comment type="cofactor">
    <cofactor evidence="1">
        <name>a divalent metal cation</name>
        <dbReference type="ChEBI" id="CHEBI:60240"/>
    </cofactor>
</comment>
<dbReference type="Pfam" id="PF13359">
    <property type="entry name" value="DDE_Tnp_4"/>
    <property type="match status" value="1"/>
</dbReference>
<sequence>MATGESLRSLAFSFRISQGYISRIIHLVVKSLSLRLTPLLIAPPTKHNLIHIAEEFWKKWNFPNCTGAIDGKHIRIFCPGKSGSLFFNYKDFFSVVLLAIVDANCKFIFVDIGAYGEYFPCDAKLPNCEKSLPYVHVGDEAFRLETHMMRPYTRGEAKKYYKKTIFNYRLSRARRTSENAFGLLSQVFQSTNNYYYEFDKNEAPPTKNMIPIARSGGFANYEGFLVRDEFTTFFCSTQGSVPWQDHETQKID</sequence>
<keyword evidence="6" id="KW-0378">Hydrolase</keyword>
<name>A0A6G0TP07_APHGL</name>